<dbReference type="GO" id="GO:0016020">
    <property type="term" value="C:membrane"/>
    <property type="evidence" value="ECO:0007669"/>
    <property type="project" value="UniProtKB-SubCell"/>
</dbReference>
<feature type="transmembrane region" description="Helical" evidence="5">
    <location>
        <begin position="288"/>
        <end position="309"/>
    </location>
</feature>
<evidence type="ECO:0000256" key="2">
    <source>
        <dbReference type="ARBA" id="ARBA00022692"/>
    </source>
</evidence>
<dbReference type="PANTHER" id="PTHR31465:SF17">
    <property type="entry name" value="DOMAIN PROTEIN, PUTATIVE (AFU_ORTHOLOGUE AFUA_5G09900)-RELATED"/>
    <property type="match status" value="1"/>
</dbReference>
<dbReference type="Proteomes" id="UP001285908">
    <property type="component" value="Unassembled WGS sequence"/>
</dbReference>
<organism evidence="6 7">
    <name type="scientific">Neurospora hispaniola</name>
    <dbReference type="NCBI Taxonomy" id="588809"/>
    <lineage>
        <taxon>Eukaryota</taxon>
        <taxon>Fungi</taxon>
        <taxon>Dikarya</taxon>
        <taxon>Ascomycota</taxon>
        <taxon>Pezizomycotina</taxon>
        <taxon>Sordariomycetes</taxon>
        <taxon>Sordariomycetidae</taxon>
        <taxon>Sordariales</taxon>
        <taxon>Sordariaceae</taxon>
        <taxon>Neurospora</taxon>
    </lineage>
</organism>
<feature type="transmembrane region" description="Helical" evidence="5">
    <location>
        <begin position="250"/>
        <end position="268"/>
    </location>
</feature>
<dbReference type="RefSeq" id="XP_062688557.1">
    <property type="nucleotide sequence ID" value="XM_062839239.1"/>
</dbReference>
<evidence type="ECO:0000313" key="6">
    <source>
        <dbReference type="EMBL" id="KAK3485794.1"/>
    </source>
</evidence>
<reference evidence="6 7" key="1">
    <citation type="journal article" date="2023" name="Mol. Phylogenet. Evol.">
        <title>Genome-scale phylogeny and comparative genomics of the fungal order Sordariales.</title>
        <authorList>
            <person name="Hensen N."/>
            <person name="Bonometti L."/>
            <person name="Westerberg I."/>
            <person name="Brannstrom I.O."/>
            <person name="Guillou S."/>
            <person name="Cros-Aarteil S."/>
            <person name="Calhoun S."/>
            <person name="Haridas S."/>
            <person name="Kuo A."/>
            <person name="Mondo S."/>
            <person name="Pangilinan J."/>
            <person name="Riley R."/>
            <person name="LaButti K."/>
            <person name="Andreopoulos B."/>
            <person name="Lipzen A."/>
            <person name="Chen C."/>
            <person name="Yan M."/>
            <person name="Daum C."/>
            <person name="Ng V."/>
            <person name="Clum A."/>
            <person name="Steindorff A."/>
            <person name="Ohm R.A."/>
            <person name="Martin F."/>
            <person name="Silar P."/>
            <person name="Natvig D.O."/>
            <person name="Lalanne C."/>
            <person name="Gautier V."/>
            <person name="Ament-Velasquez S.L."/>
            <person name="Kruys A."/>
            <person name="Hutchinson M.I."/>
            <person name="Powell A.J."/>
            <person name="Barry K."/>
            <person name="Miller A.N."/>
            <person name="Grigoriev I.V."/>
            <person name="Debuchy R."/>
            <person name="Gladieux P."/>
            <person name="Hiltunen Thoren M."/>
            <person name="Johannesson H."/>
        </authorList>
    </citation>
    <scope>NUCLEOTIDE SEQUENCE [LARGE SCALE GENOMIC DNA]</scope>
    <source>
        <strain evidence="6 7">FGSC 10403</strain>
    </source>
</reference>
<feature type="transmembrane region" description="Helical" evidence="5">
    <location>
        <begin position="92"/>
        <end position="109"/>
    </location>
</feature>
<comment type="subcellular location">
    <subcellularLocation>
        <location evidence="1">Membrane</location>
        <topology evidence="1">Multi-pass membrane protein</topology>
    </subcellularLocation>
</comment>
<dbReference type="GeneID" id="87876861"/>
<evidence type="ECO:0000256" key="5">
    <source>
        <dbReference type="SAM" id="Phobius"/>
    </source>
</evidence>
<feature type="transmembrane region" description="Helical" evidence="5">
    <location>
        <begin position="205"/>
        <end position="230"/>
    </location>
</feature>
<protein>
    <submittedName>
        <fullName evidence="6">RTA1 like protein-domain-containing protein</fullName>
    </submittedName>
</protein>
<dbReference type="PANTHER" id="PTHR31465">
    <property type="entry name" value="PROTEIN RTA1-RELATED"/>
    <property type="match status" value="1"/>
</dbReference>
<keyword evidence="2 5" id="KW-0812">Transmembrane</keyword>
<gene>
    <name evidence="6" type="ORF">B0T23DRAFT_407886</name>
</gene>
<proteinExistence type="predicted"/>
<evidence type="ECO:0000313" key="7">
    <source>
        <dbReference type="Proteomes" id="UP001285908"/>
    </source>
</evidence>
<evidence type="ECO:0000256" key="3">
    <source>
        <dbReference type="ARBA" id="ARBA00022989"/>
    </source>
</evidence>
<name>A0AAJ0HZM8_9PEZI</name>
<sequence>MTLNDGPPFGPVVNGTMVVVFWEYRPSNVAAYLFLALFALATLAHLVYFVWLRAWGCIPLILGGICLVFGYLERSYAHSDPTKLDPWLLQNMLLLVAPPLLAASLYMSYGRISTALLEGTSKPNHGRRNNRGCCARCCYSWYRPIIIYFPDPPSLTAHCQPTNSFCTCSPTRLYVLADVAAIFTQLIGTVLPASGTESAQRLSKIIVLIGLCVQLLALGIFLFTCGRLHVRLHRNPTRSRAMLMDPGVRWLWYFGVMEVAGAMLIVRSVVRGAEYWGGTDGVVASHEWFVYVFDGVPMGVVMAGFLVLYPERVVREVKRQEGILKGAGMGEELRGGVKGESYPGGDVYVGGRCH</sequence>
<dbReference type="AlphaFoldDB" id="A0AAJ0HZM8"/>
<dbReference type="InterPro" id="IPR007568">
    <property type="entry name" value="RTA1"/>
</dbReference>
<evidence type="ECO:0000256" key="1">
    <source>
        <dbReference type="ARBA" id="ARBA00004141"/>
    </source>
</evidence>
<keyword evidence="7" id="KW-1185">Reference proteome</keyword>
<comment type="caution">
    <text evidence="6">The sequence shown here is derived from an EMBL/GenBank/DDBJ whole genome shotgun (WGS) entry which is preliminary data.</text>
</comment>
<keyword evidence="3 5" id="KW-1133">Transmembrane helix</keyword>
<accession>A0AAJ0HZM8</accession>
<dbReference type="EMBL" id="JAULSX010000009">
    <property type="protein sequence ID" value="KAK3485794.1"/>
    <property type="molecule type" value="Genomic_DNA"/>
</dbReference>
<feature type="transmembrane region" description="Helical" evidence="5">
    <location>
        <begin position="55"/>
        <end position="72"/>
    </location>
</feature>
<feature type="transmembrane region" description="Helical" evidence="5">
    <location>
        <begin position="29"/>
        <end position="48"/>
    </location>
</feature>
<keyword evidence="4 5" id="KW-0472">Membrane</keyword>
<feature type="transmembrane region" description="Helical" evidence="5">
    <location>
        <begin position="173"/>
        <end position="193"/>
    </location>
</feature>
<dbReference type="Pfam" id="PF04479">
    <property type="entry name" value="RTA1"/>
    <property type="match status" value="2"/>
</dbReference>
<evidence type="ECO:0000256" key="4">
    <source>
        <dbReference type="ARBA" id="ARBA00023136"/>
    </source>
</evidence>